<reference evidence="2" key="1">
    <citation type="submission" date="2019-12" db="EMBL/GenBank/DDBJ databases">
        <title>Genome sequencing and annotation of Brassica cretica.</title>
        <authorList>
            <person name="Studholme D.J."/>
            <person name="Sarris P.F."/>
        </authorList>
    </citation>
    <scope>NUCLEOTIDE SEQUENCE</scope>
    <source>
        <strain evidence="2">PFS-001/15</strain>
        <tissue evidence="2">Leaf</tissue>
    </source>
</reference>
<evidence type="ECO:0000256" key="1">
    <source>
        <dbReference type="SAM" id="MobiDB-lite"/>
    </source>
</evidence>
<sequence length="188" mass="20459">MFSFPMPPADISQHPVAEVMPVLLKGEQSTPSNFEDGRTGSTTQQARPSAELNLSSLADGRVGSTMRPARPSADLNPSSTAEGRAGSTTRSARPSAELDQSRLADGRAGSTTQPALSSAICRAGPVQFGGWSSWNGHAVLFSPLKLLPRNSIKLALILLVRMRRWNFTTLKSQELVFSYEVRIYRMKR</sequence>
<organism evidence="2 3">
    <name type="scientific">Brassica cretica</name>
    <name type="common">Mustard</name>
    <dbReference type="NCBI Taxonomy" id="69181"/>
    <lineage>
        <taxon>Eukaryota</taxon>
        <taxon>Viridiplantae</taxon>
        <taxon>Streptophyta</taxon>
        <taxon>Embryophyta</taxon>
        <taxon>Tracheophyta</taxon>
        <taxon>Spermatophyta</taxon>
        <taxon>Magnoliopsida</taxon>
        <taxon>eudicotyledons</taxon>
        <taxon>Gunneridae</taxon>
        <taxon>Pentapetalae</taxon>
        <taxon>rosids</taxon>
        <taxon>malvids</taxon>
        <taxon>Brassicales</taxon>
        <taxon>Brassicaceae</taxon>
        <taxon>Brassiceae</taxon>
        <taxon>Brassica</taxon>
    </lineage>
</organism>
<gene>
    <name evidence="2" type="ORF">F2Q68_00039295</name>
</gene>
<comment type="caution">
    <text evidence="2">The sequence shown here is derived from an EMBL/GenBank/DDBJ whole genome shotgun (WGS) entry which is preliminary data.</text>
</comment>
<protein>
    <submittedName>
        <fullName evidence="2">Uncharacterized protein</fullName>
    </submittedName>
</protein>
<evidence type="ECO:0000313" key="3">
    <source>
        <dbReference type="Proteomes" id="UP000712281"/>
    </source>
</evidence>
<feature type="compositionally biased region" description="Polar residues" evidence="1">
    <location>
        <begin position="75"/>
        <end position="92"/>
    </location>
</feature>
<feature type="compositionally biased region" description="Polar residues" evidence="1">
    <location>
        <begin position="28"/>
        <end position="56"/>
    </location>
</feature>
<feature type="region of interest" description="Disordered" evidence="1">
    <location>
        <begin position="28"/>
        <end position="116"/>
    </location>
</feature>
<accession>A0A8S9MH91</accession>
<dbReference type="AlphaFoldDB" id="A0A8S9MH91"/>
<name>A0A8S9MH91_BRACR</name>
<evidence type="ECO:0000313" key="2">
    <source>
        <dbReference type="EMBL" id="KAF2617311.1"/>
    </source>
</evidence>
<dbReference type="Proteomes" id="UP000712281">
    <property type="component" value="Unassembled WGS sequence"/>
</dbReference>
<dbReference type="EMBL" id="QGKW02000007">
    <property type="protein sequence ID" value="KAF2617311.1"/>
    <property type="molecule type" value="Genomic_DNA"/>
</dbReference>
<proteinExistence type="predicted"/>